<evidence type="ECO:0000313" key="1">
    <source>
        <dbReference type="EMBL" id="PYZ97011.1"/>
    </source>
</evidence>
<name>A0A2W0H7Q6_9BACI</name>
<dbReference type="OrthoDB" id="8246499at2"/>
<keyword evidence="2" id="KW-1185">Reference proteome</keyword>
<comment type="caution">
    <text evidence="1">The sequence shown here is derived from an EMBL/GenBank/DDBJ whole genome shotgun (WGS) entry which is preliminary data.</text>
</comment>
<keyword evidence="1" id="KW-0067">ATP-binding</keyword>
<protein>
    <submittedName>
        <fullName evidence="1">Helicase</fullName>
    </submittedName>
</protein>
<organism evidence="1 2">
    <name type="scientific">Alteribacter lacisalsi</name>
    <dbReference type="NCBI Taxonomy" id="2045244"/>
    <lineage>
        <taxon>Bacteria</taxon>
        <taxon>Bacillati</taxon>
        <taxon>Bacillota</taxon>
        <taxon>Bacilli</taxon>
        <taxon>Bacillales</taxon>
        <taxon>Bacillaceae</taxon>
        <taxon>Alteribacter</taxon>
    </lineage>
</organism>
<dbReference type="Proteomes" id="UP000248066">
    <property type="component" value="Unassembled WGS sequence"/>
</dbReference>
<accession>A0A2W0H7Q6</accession>
<gene>
    <name evidence="1" type="ORF">CR205_13035</name>
</gene>
<keyword evidence="1" id="KW-0347">Helicase</keyword>
<sequence>MYPNCPSITRTIELGGLSKHQLLQRLRERAIFINEYGEMLITDEKFTTSETKYCIETVEISVGSLGFPNGANTAEIFERAKVLGLYLCPLELGPYLRLEYIEQPEGNTGTSSQQNQAPRGAITVATETLYDDDDFPKGLYLRRINGDLWLRGYIADDLHIWNHNDHFVFCLTK</sequence>
<dbReference type="AlphaFoldDB" id="A0A2W0H7Q6"/>
<reference evidence="1 2" key="1">
    <citation type="submission" date="2017-10" db="EMBL/GenBank/DDBJ databases">
        <title>Bacillus sp. nov., a halophilic bacterium isolated from a Yangshapao Lake.</title>
        <authorList>
            <person name="Wang H."/>
        </authorList>
    </citation>
    <scope>NUCLEOTIDE SEQUENCE [LARGE SCALE GENOMIC DNA]</scope>
    <source>
        <strain evidence="1 2">YSP-3</strain>
    </source>
</reference>
<keyword evidence="1" id="KW-0378">Hydrolase</keyword>
<proteinExistence type="predicted"/>
<dbReference type="EMBL" id="PDOF01000002">
    <property type="protein sequence ID" value="PYZ97011.1"/>
    <property type="molecule type" value="Genomic_DNA"/>
</dbReference>
<evidence type="ECO:0000313" key="2">
    <source>
        <dbReference type="Proteomes" id="UP000248066"/>
    </source>
</evidence>
<dbReference type="GO" id="GO:0004386">
    <property type="term" value="F:helicase activity"/>
    <property type="evidence" value="ECO:0007669"/>
    <property type="project" value="UniProtKB-KW"/>
</dbReference>
<keyword evidence="1" id="KW-0547">Nucleotide-binding</keyword>